<keyword evidence="3" id="KW-0507">mRNA processing</keyword>
<dbReference type="Pfam" id="PF04696">
    <property type="entry name" value="Pinin_SDK_memA"/>
    <property type="match status" value="1"/>
</dbReference>
<gene>
    <name evidence="11" type="ORF">CCMP2556_LOCUS15917</name>
</gene>
<dbReference type="PANTHER" id="PTHR12707:SF0">
    <property type="entry name" value="PININ"/>
    <property type="match status" value="1"/>
</dbReference>
<accession>A0ABP0KEJ0</accession>
<feature type="region of interest" description="Disordered" evidence="9">
    <location>
        <begin position="379"/>
        <end position="411"/>
    </location>
</feature>
<dbReference type="EMBL" id="CAXAMN010008446">
    <property type="protein sequence ID" value="CAK9025216.1"/>
    <property type="molecule type" value="Genomic_DNA"/>
</dbReference>
<dbReference type="InterPro" id="IPR006786">
    <property type="entry name" value="Pinin_SDK_MemA"/>
</dbReference>
<evidence type="ECO:0000313" key="12">
    <source>
        <dbReference type="Proteomes" id="UP001642484"/>
    </source>
</evidence>
<dbReference type="InterPro" id="IPR043519">
    <property type="entry name" value="NT_sf"/>
</dbReference>
<evidence type="ECO:0000256" key="6">
    <source>
        <dbReference type="ARBA" id="ARBA00023187"/>
    </source>
</evidence>
<comment type="similarity">
    <text evidence="2">Belongs to the pinin family.</text>
</comment>
<evidence type="ECO:0000256" key="2">
    <source>
        <dbReference type="ARBA" id="ARBA00010386"/>
    </source>
</evidence>
<feature type="compositionally biased region" description="Basic and acidic residues" evidence="9">
    <location>
        <begin position="833"/>
        <end position="878"/>
    </location>
</feature>
<evidence type="ECO:0000256" key="1">
    <source>
        <dbReference type="ARBA" id="ARBA00004123"/>
    </source>
</evidence>
<comment type="caution">
    <text evidence="11">The sequence shown here is derived from an EMBL/GenBank/DDBJ whole genome shotgun (WGS) entry which is preliminary data.</text>
</comment>
<evidence type="ECO:0000256" key="9">
    <source>
        <dbReference type="SAM" id="MobiDB-lite"/>
    </source>
</evidence>
<feature type="compositionally biased region" description="Basic and acidic residues" evidence="9">
    <location>
        <begin position="384"/>
        <end position="399"/>
    </location>
</feature>
<dbReference type="InterPro" id="IPR039853">
    <property type="entry name" value="Pinin"/>
</dbReference>
<dbReference type="PANTHER" id="PTHR12707">
    <property type="entry name" value="PINN"/>
    <property type="match status" value="1"/>
</dbReference>
<keyword evidence="7" id="KW-0539">Nucleus</keyword>
<comment type="subcellular location">
    <subcellularLocation>
        <location evidence="1">Nucleus</location>
    </subcellularLocation>
</comment>
<sequence>MRPPPVHFRLPSLRPDGVAFAQLHPVATSLASRRALGGISQHPQRGHRAGVVARDGEFHGGGPCPEVGGVQLHFQRQVGRMHCIPLGRREAAFVTGDALYSAENGVWNVHSTAHGKTASLLTGYSSDSSDGDGSAECVVAVAPHVAPALEAFRRLDPEAEVHGSHALGLWDERSDLDLLTTKPLVQLLQVLRSSKGCPLELVEYVASARVPRLRLRCGQVELDVVEGGRDPEALAKDQFIRRWLEDESVKGLAMKIKDFTRRNEKELPREEGFPNFFLFLLTGLYFVQRKKEALSSESSTKRSAEELFRGWLTWLADATPKEVDLRDGTAALAAIERAESALRIVEPVSGRTVCSLSAPNAQHLAALATLLRDTLGVRSGAGSDHGEHPNSLEETRKGWTMESDGNELSRRELERQLQELRRDKVKIDDNIRRMEATQKRIFGSEEERSKLMALHSQDKDEAKDEKEEDGEKDEKKDEKEEKEKDKEDGEEKEQGEGESRKRKRDEELEKRKKEGRPTKTDPRSRNLFGKLLGHLHSAKDRLQKEKTSKMGQLQSKALSRVEEKVNLSRMNIKEFRKGEFDKQLQEEHAKVSEIEKQIEQKEVLLLQRRLENHYSLMMNFIRTEVQPPIFFLPAKHTRDTEKQLEATRKGIKSKISALKMQLKYVEAAAAAETNGDTKGEAEGTEGPKDDEPEPQASKEADAGEGAWLRARAAAVREGVRAPGLSLSLLERLQQLRWGGGIMGIKSQHVTQRRERAIQAEKAKKLGLSNGNDLSRRELERQIQELRRDKVKLDDNIRRMEATQKRIFGEEERAKLMALHSQEKKENGEEDKEDGEKDGKEEKEEKKEEQSEESKKRKRDEDLEKRKKEGRPTKTDPRSRNLFGKLLGHLHSAKDRLQKEKTSKMGQLQSKALSRVEEKVNLSRMNIKEFRKGEFEKQLVEEQAKVAEIEKQLEEKEVLLLQRRLETPGTMKRFDHR</sequence>
<keyword evidence="5" id="KW-0804">Transcription</keyword>
<feature type="compositionally biased region" description="Basic and acidic residues" evidence="9">
    <location>
        <begin position="675"/>
        <end position="689"/>
    </location>
</feature>
<keyword evidence="6" id="KW-0508">mRNA splicing</keyword>
<evidence type="ECO:0000256" key="5">
    <source>
        <dbReference type="ARBA" id="ARBA00023163"/>
    </source>
</evidence>
<feature type="compositionally biased region" description="Basic and acidic residues" evidence="9">
    <location>
        <begin position="438"/>
        <end position="465"/>
    </location>
</feature>
<organism evidence="11 12">
    <name type="scientific">Durusdinium trenchii</name>
    <dbReference type="NCBI Taxonomy" id="1381693"/>
    <lineage>
        <taxon>Eukaryota</taxon>
        <taxon>Sar</taxon>
        <taxon>Alveolata</taxon>
        <taxon>Dinophyceae</taxon>
        <taxon>Suessiales</taxon>
        <taxon>Symbiodiniaceae</taxon>
        <taxon>Durusdinium</taxon>
    </lineage>
</organism>
<feature type="coiled-coil region" evidence="8">
    <location>
        <begin position="775"/>
        <end position="802"/>
    </location>
</feature>
<reference evidence="11 12" key="1">
    <citation type="submission" date="2024-02" db="EMBL/GenBank/DDBJ databases">
        <authorList>
            <person name="Chen Y."/>
            <person name="Shah S."/>
            <person name="Dougan E. K."/>
            <person name="Thang M."/>
            <person name="Chan C."/>
        </authorList>
    </citation>
    <scope>NUCLEOTIDE SEQUENCE [LARGE SCALE GENOMIC DNA]</scope>
</reference>
<proteinExistence type="inferred from homology"/>
<evidence type="ECO:0000256" key="8">
    <source>
        <dbReference type="SAM" id="Coils"/>
    </source>
</evidence>
<keyword evidence="8" id="KW-0175">Coiled coil</keyword>
<feature type="coiled-coil region" evidence="8">
    <location>
        <begin position="931"/>
        <end position="958"/>
    </location>
</feature>
<feature type="region of interest" description="Disordered" evidence="9">
    <location>
        <begin position="818"/>
        <end position="912"/>
    </location>
</feature>
<keyword evidence="12" id="KW-1185">Reference proteome</keyword>
<name>A0ABP0KEJ0_9DINO</name>
<protein>
    <recommendedName>
        <fullName evidence="10">Pinin/SDK/MemA protein domain-containing protein</fullName>
    </recommendedName>
</protein>
<dbReference type="SUPFAM" id="SSF81301">
    <property type="entry name" value="Nucleotidyltransferase"/>
    <property type="match status" value="1"/>
</dbReference>
<evidence type="ECO:0000256" key="3">
    <source>
        <dbReference type="ARBA" id="ARBA00022664"/>
    </source>
</evidence>
<feature type="compositionally biased region" description="Basic and acidic residues" evidence="9">
    <location>
        <begin position="891"/>
        <end position="902"/>
    </location>
</feature>
<feature type="region of interest" description="Disordered" evidence="9">
    <location>
        <begin position="670"/>
        <end position="704"/>
    </location>
</feature>
<evidence type="ECO:0000259" key="10">
    <source>
        <dbReference type="Pfam" id="PF04696"/>
    </source>
</evidence>
<evidence type="ECO:0000313" key="11">
    <source>
        <dbReference type="EMBL" id="CAK9025216.1"/>
    </source>
</evidence>
<feature type="domain" description="Pinin/SDK/MemA protein" evidence="10">
    <location>
        <begin position="521"/>
        <end position="648"/>
    </location>
</feature>
<feature type="region of interest" description="Disordered" evidence="9">
    <location>
        <begin position="438"/>
        <end position="528"/>
    </location>
</feature>
<feature type="compositionally biased region" description="Basic and acidic residues" evidence="9">
    <location>
        <begin position="472"/>
        <end position="524"/>
    </location>
</feature>
<dbReference type="Proteomes" id="UP001642484">
    <property type="component" value="Unassembled WGS sequence"/>
</dbReference>
<keyword evidence="4" id="KW-0805">Transcription regulation</keyword>
<evidence type="ECO:0000256" key="7">
    <source>
        <dbReference type="ARBA" id="ARBA00023242"/>
    </source>
</evidence>
<evidence type="ECO:0000256" key="4">
    <source>
        <dbReference type="ARBA" id="ARBA00023015"/>
    </source>
</evidence>